<evidence type="ECO:0000313" key="2">
    <source>
        <dbReference type="EMBL" id="SPF45082.1"/>
    </source>
</evidence>
<dbReference type="Proteomes" id="UP000238916">
    <property type="component" value="Unassembled WGS sequence"/>
</dbReference>
<gene>
    <name evidence="2" type="ORF">SBF1_320009</name>
</gene>
<proteinExistence type="predicted"/>
<evidence type="ECO:0000256" key="1">
    <source>
        <dbReference type="SAM" id="Phobius"/>
    </source>
</evidence>
<protein>
    <submittedName>
        <fullName evidence="2">Uncharacterized protein</fullName>
    </submittedName>
</protein>
<evidence type="ECO:0000313" key="3">
    <source>
        <dbReference type="Proteomes" id="UP000238916"/>
    </source>
</evidence>
<sequence length="159" mass="17804">MRRRENLLELVWNTVQRGERQFIRAMVLASVLLILMQLSVVRDPLQFYMAVASKVEAPPLELPTLANPALLESVKTWQVTLKAIPAAPIRVLQNGKIIATLAKGEQQIMVESGQIQLDGTGLGQTIRVQVIKKDPQLLEPRQNQLVVLQGNIQNMLVRP</sequence>
<dbReference type="EMBL" id="OMOF01000246">
    <property type="protein sequence ID" value="SPF45082.1"/>
    <property type="molecule type" value="Genomic_DNA"/>
</dbReference>
<dbReference type="AlphaFoldDB" id="A0A2U3KZL4"/>
<name>A0A2U3KZL4_9FIRM</name>
<organism evidence="2 3">
    <name type="scientific">Candidatus Desulfosporosinus infrequens</name>
    <dbReference type="NCBI Taxonomy" id="2043169"/>
    <lineage>
        <taxon>Bacteria</taxon>
        <taxon>Bacillati</taxon>
        <taxon>Bacillota</taxon>
        <taxon>Clostridia</taxon>
        <taxon>Eubacteriales</taxon>
        <taxon>Desulfitobacteriaceae</taxon>
        <taxon>Desulfosporosinus</taxon>
    </lineage>
</organism>
<reference evidence="3" key="1">
    <citation type="submission" date="2018-02" db="EMBL/GenBank/DDBJ databases">
        <authorList>
            <person name="Hausmann B."/>
        </authorList>
    </citation>
    <scope>NUCLEOTIDE SEQUENCE [LARGE SCALE GENOMIC DNA]</scope>
    <source>
        <strain evidence="3">Peat soil MAG SbF1</strain>
    </source>
</reference>
<keyword evidence="1" id="KW-1133">Transmembrane helix</keyword>
<keyword evidence="1" id="KW-0472">Membrane</keyword>
<keyword evidence="1" id="KW-0812">Transmembrane</keyword>
<feature type="transmembrane region" description="Helical" evidence="1">
    <location>
        <begin position="21"/>
        <end position="40"/>
    </location>
</feature>
<dbReference type="OrthoDB" id="1798053at2"/>
<accession>A0A2U3KZL4</accession>